<dbReference type="InterPro" id="IPR004159">
    <property type="entry name" value="Put_SAM_MeTrfase"/>
</dbReference>
<dbReference type="GO" id="GO:0016020">
    <property type="term" value="C:membrane"/>
    <property type="evidence" value="ECO:0007669"/>
    <property type="project" value="UniProtKB-SubCell"/>
</dbReference>
<keyword evidence="3" id="KW-0489">Methyltransferase</keyword>
<keyword evidence="7" id="KW-0378">Hydrolase</keyword>
<dbReference type="GO" id="GO:0008168">
    <property type="term" value="F:methyltransferase activity"/>
    <property type="evidence" value="ECO:0007669"/>
    <property type="project" value="UniProtKB-KW"/>
</dbReference>
<evidence type="ECO:0000256" key="3">
    <source>
        <dbReference type="ARBA" id="ARBA00022603"/>
    </source>
</evidence>
<dbReference type="GO" id="GO:0032259">
    <property type="term" value="P:methylation"/>
    <property type="evidence" value="ECO:0007669"/>
    <property type="project" value="UniProtKB-KW"/>
</dbReference>
<protein>
    <recommendedName>
        <fullName evidence="11">Peptidase M24 domain-containing protein</fullName>
    </recommendedName>
</protein>
<dbReference type="InterPro" id="IPR000994">
    <property type="entry name" value="Pept_M24"/>
</dbReference>
<evidence type="ECO:0000259" key="11">
    <source>
        <dbReference type="Pfam" id="PF00557"/>
    </source>
</evidence>
<accession>A0A3P6DAI7</accession>
<dbReference type="AlphaFoldDB" id="A0A3P6DAI7"/>
<dbReference type="SUPFAM" id="SSF55920">
    <property type="entry name" value="Creatinase/aminopeptidase"/>
    <property type="match status" value="1"/>
</dbReference>
<keyword evidence="4" id="KW-0645">Protease</keyword>
<dbReference type="Pfam" id="PF00557">
    <property type="entry name" value="Peptidase_M24"/>
    <property type="match status" value="1"/>
</dbReference>
<dbReference type="GO" id="GO:0004177">
    <property type="term" value="F:aminopeptidase activity"/>
    <property type="evidence" value="ECO:0007669"/>
    <property type="project" value="UniProtKB-KW"/>
</dbReference>
<dbReference type="Gene3D" id="3.90.230.10">
    <property type="entry name" value="Creatinase/methionine aminopeptidase superfamily"/>
    <property type="match status" value="1"/>
</dbReference>
<evidence type="ECO:0000256" key="7">
    <source>
        <dbReference type="ARBA" id="ARBA00022801"/>
    </source>
</evidence>
<evidence type="ECO:0000313" key="12">
    <source>
        <dbReference type="EMBL" id="VDD24250.1"/>
    </source>
</evidence>
<dbReference type="InterPro" id="IPR050247">
    <property type="entry name" value="Met_Aminopeptidase_Type2"/>
</dbReference>
<dbReference type="EMBL" id="LR031874">
    <property type="protein sequence ID" value="VDD24250.1"/>
    <property type="molecule type" value="Genomic_DNA"/>
</dbReference>
<reference evidence="12" key="1">
    <citation type="submission" date="2018-11" db="EMBL/GenBank/DDBJ databases">
        <authorList>
            <consortium name="Genoscope - CEA"/>
            <person name="William W."/>
        </authorList>
    </citation>
    <scope>NUCLEOTIDE SEQUENCE</scope>
</reference>
<dbReference type="InterPro" id="IPR036005">
    <property type="entry name" value="Creatinase/aminopeptidase-like"/>
</dbReference>
<keyword evidence="9" id="KW-0472">Membrane</keyword>
<keyword evidence="8" id="KW-1133">Transmembrane helix</keyword>
<evidence type="ECO:0000256" key="2">
    <source>
        <dbReference type="ARBA" id="ARBA00022438"/>
    </source>
</evidence>
<keyword evidence="10" id="KW-0325">Glycoprotein</keyword>
<keyword evidence="2" id="KW-0031">Aminopeptidase</keyword>
<dbReference type="PANTHER" id="PTHR45777:SF2">
    <property type="entry name" value="METHIONINE AMINOPEPTIDASE 2"/>
    <property type="match status" value="1"/>
</dbReference>
<dbReference type="GO" id="GO:0008235">
    <property type="term" value="F:metalloexopeptidase activity"/>
    <property type="evidence" value="ECO:0007669"/>
    <property type="project" value="TreeGrafter"/>
</dbReference>
<name>A0A3P6DAI7_BRAOL</name>
<feature type="domain" description="Peptidase M24" evidence="11">
    <location>
        <begin position="67"/>
        <end position="155"/>
    </location>
</feature>
<dbReference type="GO" id="GO:0006508">
    <property type="term" value="P:proteolysis"/>
    <property type="evidence" value="ECO:0007669"/>
    <property type="project" value="UniProtKB-KW"/>
</dbReference>
<evidence type="ECO:0000256" key="9">
    <source>
        <dbReference type="ARBA" id="ARBA00023136"/>
    </source>
</evidence>
<dbReference type="PANTHER" id="PTHR45777">
    <property type="entry name" value="METHIONINE AMINOPEPTIDASE 2"/>
    <property type="match status" value="1"/>
</dbReference>
<evidence type="ECO:0000256" key="5">
    <source>
        <dbReference type="ARBA" id="ARBA00022679"/>
    </source>
</evidence>
<proteinExistence type="predicted"/>
<evidence type="ECO:0000256" key="6">
    <source>
        <dbReference type="ARBA" id="ARBA00022692"/>
    </source>
</evidence>
<dbReference type="GO" id="GO:0005737">
    <property type="term" value="C:cytoplasm"/>
    <property type="evidence" value="ECO:0007669"/>
    <property type="project" value="TreeGrafter"/>
</dbReference>
<evidence type="ECO:0000256" key="4">
    <source>
        <dbReference type="ARBA" id="ARBA00022670"/>
    </source>
</evidence>
<evidence type="ECO:0000256" key="10">
    <source>
        <dbReference type="ARBA" id="ARBA00023180"/>
    </source>
</evidence>
<organism evidence="12">
    <name type="scientific">Brassica oleracea</name>
    <name type="common">Wild cabbage</name>
    <dbReference type="NCBI Taxonomy" id="3712"/>
    <lineage>
        <taxon>Eukaryota</taxon>
        <taxon>Viridiplantae</taxon>
        <taxon>Streptophyta</taxon>
        <taxon>Embryophyta</taxon>
        <taxon>Tracheophyta</taxon>
        <taxon>Spermatophyta</taxon>
        <taxon>Magnoliopsida</taxon>
        <taxon>eudicotyledons</taxon>
        <taxon>Gunneridae</taxon>
        <taxon>Pentapetalae</taxon>
        <taxon>rosids</taxon>
        <taxon>malvids</taxon>
        <taxon>Brassicales</taxon>
        <taxon>Brassicaceae</taxon>
        <taxon>Brassiceae</taxon>
        <taxon>Brassica</taxon>
    </lineage>
</organism>
<gene>
    <name evidence="12" type="ORF">BOLC2T10031H</name>
</gene>
<dbReference type="Pfam" id="PF03141">
    <property type="entry name" value="Methyltransf_29"/>
    <property type="match status" value="1"/>
</dbReference>
<evidence type="ECO:0000256" key="1">
    <source>
        <dbReference type="ARBA" id="ARBA00004370"/>
    </source>
</evidence>
<keyword evidence="6" id="KW-0812">Transmembrane</keyword>
<keyword evidence="5" id="KW-0808">Transferase</keyword>
<evidence type="ECO:0000256" key="8">
    <source>
        <dbReference type="ARBA" id="ARBA00022989"/>
    </source>
</evidence>
<sequence>MAMTKVFFSDLKSGRCSSVVEARLLRFWEAKNVKRGGELMWMDLLMVDVNMKKRDLERLEKLIYNSVRQAAEVHRQVRKYVRSIVKTGILMTDICETLEDTVRKLISENGLKAGIAFPTGCSVNWVAAHWTPNSGDNTVLQYDDVMKVDFGTHIDALSHIGVMAEVDRILRPQETFIVSDDMEKIGEIEKMVESLKWNVRMTRSRYGGGVISVQKSWWRPTEVETITSAIASERELV</sequence>
<comment type="subcellular location">
    <subcellularLocation>
        <location evidence="1">Membrane</location>
    </subcellularLocation>
</comment>